<name>A0AA36LND6_YERMO</name>
<accession>A0AA36LND6</accession>
<sequence length="104" mass="12320">MSIYFKKRKIYRSELIEDFGKLDGRTAKELMDFLYGDYDNESDYVVVSRWYPVPKQTRLQRLNLLWVFPLYLLTVPYQWVFIGSVGVNQDSKIGKLLQKLIGGF</sequence>
<dbReference type="Proteomes" id="UP000040841">
    <property type="component" value="Unassembled WGS sequence"/>
</dbReference>
<dbReference type="EMBL" id="CQBM01000007">
    <property type="protein sequence ID" value="CNI33355.1"/>
    <property type="molecule type" value="Genomic_DNA"/>
</dbReference>
<feature type="transmembrane region" description="Helical" evidence="1">
    <location>
        <begin position="64"/>
        <end position="82"/>
    </location>
</feature>
<dbReference type="AlphaFoldDB" id="A0AA36LND6"/>
<evidence type="ECO:0000256" key="1">
    <source>
        <dbReference type="SAM" id="Phobius"/>
    </source>
</evidence>
<gene>
    <name evidence="2" type="ORF">ERS008502_02949</name>
</gene>
<dbReference type="RefSeq" id="WP_049678910.1">
    <property type="nucleotide sequence ID" value="NZ_CABMMJ010000007.1"/>
</dbReference>
<comment type="caution">
    <text evidence="2">The sequence shown here is derived from an EMBL/GenBank/DDBJ whole genome shotgun (WGS) entry which is preliminary data.</text>
</comment>
<keyword evidence="1" id="KW-0472">Membrane</keyword>
<keyword evidence="1" id="KW-0812">Transmembrane</keyword>
<proteinExistence type="predicted"/>
<protein>
    <submittedName>
        <fullName evidence="2">Uncharacterized protein</fullName>
    </submittedName>
</protein>
<evidence type="ECO:0000313" key="3">
    <source>
        <dbReference type="Proteomes" id="UP000040841"/>
    </source>
</evidence>
<organism evidence="2 3">
    <name type="scientific">Yersinia mollaretii</name>
    <dbReference type="NCBI Taxonomy" id="33060"/>
    <lineage>
        <taxon>Bacteria</taxon>
        <taxon>Pseudomonadati</taxon>
        <taxon>Pseudomonadota</taxon>
        <taxon>Gammaproteobacteria</taxon>
        <taxon>Enterobacterales</taxon>
        <taxon>Yersiniaceae</taxon>
        <taxon>Yersinia</taxon>
    </lineage>
</organism>
<evidence type="ECO:0000313" key="2">
    <source>
        <dbReference type="EMBL" id="CNI33355.1"/>
    </source>
</evidence>
<keyword evidence="1" id="KW-1133">Transmembrane helix</keyword>
<reference evidence="2 3" key="1">
    <citation type="submission" date="2015-03" db="EMBL/GenBank/DDBJ databases">
        <authorList>
            <consortium name="Pathogen Informatics"/>
            <person name="Murphy D."/>
        </authorList>
    </citation>
    <scope>NUCLEOTIDE SEQUENCE [LARGE SCALE GENOMIC DNA]</scope>
    <source>
        <strain evidence="2 3">FE82747</strain>
    </source>
</reference>